<sequence>MNRLMTEQETAQMVGMSVHWLRRKRWEGGGIPFIKMAQHGAVRYQEEAVRQFIDAHFRTSTSDPGRR</sequence>
<name>A0A6V8MRD5_9BACT</name>
<protein>
    <submittedName>
        <fullName evidence="2">Helix-turn-helix domain-containing protein</fullName>
    </submittedName>
</protein>
<reference evidence="1" key="2">
    <citation type="journal article" date="2021" name="Int. J. Syst. Evol. Microbiol.">
        <title>Geomonas silvestris sp. nov., Geomonas paludis sp. nov. and Geomonas limicola sp. nov., isolated from terrestrial environments, and emended description of the genus Geomonas.</title>
        <authorList>
            <person name="Itoh H."/>
            <person name="Xu Z."/>
            <person name="Masuda Y."/>
            <person name="Ushijima N."/>
            <person name="Hayakawa C."/>
            <person name="Shiratori Y."/>
            <person name="Senoo K."/>
        </authorList>
    </citation>
    <scope>NUCLEOTIDE SEQUENCE</scope>
    <source>
        <strain evidence="1">Red736</strain>
    </source>
</reference>
<dbReference type="EMBL" id="BLXY01000001">
    <property type="protein sequence ID" value="GFO62676.1"/>
    <property type="molecule type" value="Genomic_DNA"/>
</dbReference>
<accession>A0A6V8MRD5</accession>
<dbReference type="Proteomes" id="UP000568888">
    <property type="component" value="Unassembled WGS sequence"/>
</dbReference>
<proteinExistence type="predicted"/>
<dbReference type="AlphaFoldDB" id="A0A6V8MRD5"/>
<gene>
    <name evidence="1" type="ORF">GMPD_05950</name>
    <name evidence="2" type="ORF">M1B72_20250</name>
</gene>
<dbReference type="Proteomes" id="UP000831485">
    <property type="component" value="Chromosome"/>
</dbReference>
<evidence type="ECO:0000313" key="2">
    <source>
        <dbReference type="EMBL" id="UPU35746.1"/>
    </source>
</evidence>
<reference evidence="2" key="3">
    <citation type="submission" date="2022-04" db="EMBL/GenBank/DDBJ databases">
        <authorList>
            <person name="Liu G."/>
        </authorList>
    </citation>
    <scope>NUCLEOTIDE SEQUENCE</scope>
    <source>
        <strain evidence="2">RG22</strain>
    </source>
</reference>
<evidence type="ECO:0000313" key="1">
    <source>
        <dbReference type="EMBL" id="GFO62676.1"/>
    </source>
</evidence>
<evidence type="ECO:0000313" key="4">
    <source>
        <dbReference type="Proteomes" id="UP000831485"/>
    </source>
</evidence>
<organism evidence="1 3">
    <name type="scientific">Geomonas paludis</name>
    <dbReference type="NCBI Taxonomy" id="2740185"/>
    <lineage>
        <taxon>Bacteria</taxon>
        <taxon>Pseudomonadati</taxon>
        <taxon>Thermodesulfobacteriota</taxon>
        <taxon>Desulfuromonadia</taxon>
        <taxon>Geobacterales</taxon>
        <taxon>Geobacteraceae</taxon>
        <taxon>Geomonas</taxon>
    </lineage>
</organism>
<dbReference type="RefSeq" id="WP_183344922.1">
    <property type="nucleotide sequence ID" value="NZ_BLXY01000001.1"/>
</dbReference>
<evidence type="ECO:0000313" key="3">
    <source>
        <dbReference type="Proteomes" id="UP000568888"/>
    </source>
</evidence>
<dbReference type="SUPFAM" id="SSF46955">
    <property type="entry name" value="Putative DNA-binding domain"/>
    <property type="match status" value="1"/>
</dbReference>
<dbReference type="EMBL" id="CP096574">
    <property type="protein sequence ID" value="UPU35746.1"/>
    <property type="molecule type" value="Genomic_DNA"/>
</dbReference>
<reference evidence="3" key="1">
    <citation type="submission" date="2020-06" db="EMBL/GenBank/DDBJ databases">
        <title>Draft genomic sequecing of Geomonas sp. Red736.</title>
        <authorList>
            <person name="Itoh H."/>
            <person name="Xu Z.X."/>
            <person name="Ushijima N."/>
            <person name="Masuda Y."/>
            <person name="Shiratori Y."/>
            <person name="Senoo K."/>
        </authorList>
    </citation>
    <scope>NUCLEOTIDE SEQUENCE [LARGE SCALE GENOMIC DNA]</scope>
    <source>
        <strain evidence="3">Red736</strain>
    </source>
</reference>
<keyword evidence="4" id="KW-1185">Reference proteome</keyword>
<dbReference type="InterPro" id="IPR009061">
    <property type="entry name" value="DNA-bd_dom_put_sf"/>
</dbReference>